<name>A0A6N7X4B3_9FIRM</name>
<dbReference type="Gene3D" id="2.40.50.1020">
    <property type="entry name" value="LytTr DNA-binding domain"/>
    <property type="match status" value="1"/>
</dbReference>
<comment type="caution">
    <text evidence="5">The sequence shown here is derived from an EMBL/GenBank/DDBJ whole genome shotgun (WGS) entry which is preliminary data.</text>
</comment>
<dbReference type="AlphaFoldDB" id="A0A6N7X4B3"/>
<accession>A0A6N7X4B3</accession>
<dbReference type="EMBL" id="VUNE01000004">
    <property type="protein sequence ID" value="MST62901.1"/>
    <property type="molecule type" value="Genomic_DNA"/>
</dbReference>
<dbReference type="RefSeq" id="WP_154538378.1">
    <property type="nucleotide sequence ID" value="NZ_VUNE01000004.1"/>
</dbReference>
<dbReference type="SMART" id="SM00850">
    <property type="entry name" value="LytTR"/>
    <property type="match status" value="1"/>
</dbReference>
<gene>
    <name evidence="5" type="ORF">FYJ71_07950</name>
</gene>
<evidence type="ECO:0000256" key="3">
    <source>
        <dbReference type="PROSITE-ProRule" id="PRU00169"/>
    </source>
</evidence>
<dbReference type="Pfam" id="PF04397">
    <property type="entry name" value="LytTR"/>
    <property type="match status" value="1"/>
</dbReference>
<dbReference type="Pfam" id="PF00072">
    <property type="entry name" value="Response_reg"/>
    <property type="match status" value="1"/>
</dbReference>
<feature type="domain" description="Response regulatory" evidence="4">
    <location>
        <begin position="3"/>
        <end position="119"/>
    </location>
</feature>
<keyword evidence="3" id="KW-0597">Phosphoprotein</keyword>
<dbReference type="SMART" id="SM00448">
    <property type="entry name" value="REC"/>
    <property type="match status" value="1"/>
</dbReference>
<sequence length="247" mass="28985">MYRIAICDDNPEYVDFLEEKIKSSKKYTDEMSISKYYSGTSFVESLDMTFNLVILDMQMENIDGLDAAFELRKHSEDTVIVFCTGEISPKPEHFNVNPFRYLLKSYSDDRLSQEIELALDKMISYQKDYSISIVSDGKFERISIDGILYVSRTKRGTLFNIYDYKTKEKHEIKCNQKLPEIYEALKDYCFEYGHNSYIINFSSVIRVSKEIIELKDGTVLNLSRSKRDIFVNRFAKYAGKNFKRGMR</sequence>
<evidence type="ECO:0000313" key="5">
    <source>
        <dbReference type="EMBL" id="MST62901.1"/>
    </source>
</evidence>
<evidence type="ECO:0000256" key="2">
    <source>
        <dbReference type="ARBA" id="ARBA00024867"/>
    </source>
</evidence>
<evidence type="ECO:0000259" key="4">
    <source>
        <dbReference type="PROSITE" id="PS50110"/>
    </source>
</evidence>
<dbReference type="InterPro" id="IPR007492">
    <property type="entry name" value="LytTR_DNA-bd_dom"/>
</dbReference>
<dbReference type="GO" id="GO:0000160">
    <property type="term" value="P:phosphorelay signal transduction system"/>
    <property type="evidence" value="ECO:0007669"/>
    <property type="project" value="InterPro"/>
</dbReference>
<evidence type="ECO:0000313" key="6">
    <source>
        <dbReference type="Proteomes" id="UP000440713"/>
    </source>
</evidence>
<dbReference type="SUPFAM" id="SSF52172">
    <property type="entry name" value="CheY-like"/>
    <property type="match status" value="1"/>
</dbReference>
<dbReference type="Gene3D" id="3.40.50.2300">
    <property type="match status" value="1"/>
</dbReference>
<comment type="function">
    <text evidence="2">May play the central regulatory role in sporulation. It may be an element of the effector pathway responsible for the activation of sporulation genes in response to nutritional stress. Spo0A may act in concert with spo0H (a sigma factor) to control the expression of some genes that are critical to the sporulation process.</text>
</comment>
<dbReference type="InterPro" id="IPR011006">
    <property type="entry name" value="CheY-like_superfamily"/>
</dbReference>
<dbReference type="GO" id="GO:0003677">
    <property type="term" value="F:DNA binding"/>
    <property type="evidence" value="ECO:0007669"/>
    <property type="project" value="InterPro"/>
</dbReference>
<protein>
    <recommendedName>
        <fullName evidence="1">Stage 0 sporulation protein A homolog</fullName>
    </recommendedName>
</protein>
<dbReference type="PROSITE" id="PS50110">
    <property type="entry name" value="RESPONSE_REGULATORY"/>
    <property type="match status" value="1"/>
</dbReference>
<evidence type="ECO:0000256" key="1">
    <source>
        <dbReference type="ARBA" id="ARBA00018672"/>
    </source>
</evidence>
<keyword evidence="6" id="KW-1185">Reference proteome</keyword>
<proteinExistence type="predicted"/>
<dbReference type="Proteomes" id="UP000440713">
    <property type="component" value="Unassembled WGS sequence"/>
</dbReference>
<dbReference type="InterPro" id="IPR001789">
    <property type="entry name" value="Sig_transdc_resp-reg_receiver"/>
</dbReference>
<reference evidence="5 6" key="1">
    <citation type="submission" date="2019-08" db="EMBL/GenBank/DDBJ databases">
        <title>In-depth cultivation of the pig gut microbiome towards novel bacterial diversity and tailored functional studies.</title>
        <authorList>
            <person name="Wylensek D."/>
            <person name="Hitch T.C.A."/>
            <person name="Clavel T."/>
        </authorList>
    </citation>
    <scope>NUCLEOTIDE SEQUENCE [LARGE SCALE GENOMIC DNA]</scope>
    <source>
        <strain evidence="5 6">WCA-SAB-591-4A-A</strain>
    </source>
</reference>
<feature type="modified residue" description="4-aspartylphosphate" evidence="3">
    <location>
        <position position="56"/>
    </location>
</feature>
<organism evidence="5 6">
    <name type="scientific">Peptostreptococcus porci</name>
    <dbReference type="NCBI Taxonomy" id="2652282"/>
    <lineage>
        <taxon>Bacteria</taxon>
        <taxon>Bacillati</taxon>
        <taxon>Bacillota</taxon>
        <taxon>Clostridia</taxon>
        <taxon>Peptostreptococcales</taxon>
        <taxon>Peptostreptococcaceae</taxon>
        <taxon>Peptostreptococcus</taxon>
    </lineage>
</organism>